<dbReference type="GO" id="GO:0046872">
    <property type="term" value="F:metal ion binding"/>
    <property type="evidence" value="ECO:0007669"/>
    <property type="project" value="UniProtKB-KW"/>
</dbReference>
<keyword evidence="4" id="KW-0479">Metal-binding</keyword>
<dbReference type="Gene3D" id="3.40.50.1980">
    <property type="entry name" value="Nitrogenase molybdenum iron protein domain"/>
    <property type="match status" value="2"/>
</dbReference>
<dbReference type="SUPFAM" id="SSF53807">
    <property type="entry name" value="Helical backbone' metal receptor"/>
    <property type="match status" value="1"/>
</dbReference>
<comment type="subcellular location">
    <subcellularLocation>
        <location evidence="1">Cell envelope</location>
    </subcellularLocation>
</comment>
<gene>
    <name evidence="8" type="ordered locus">Mrad2831_5591</name>
</gene>
<feature type="coiled-coil region" evidence="7">
    <location>
        <begin position="195"/>
        <end position="222"/>
    </location>
</feature>
<dbReference type="AlphaFoldDB" id="B1M0L4"/>
<comment type="similarity">
    <text evidence="2 6">Belongs to the bacterial solute-binding protein 9 family.</text>
</comment>
<dbReference type="KEGG" id="mrd:Mrad2831_5591"/>
<keyword evidence="3 6" id="KW-0813">Transport</keyword>
<evidence type="ECO:0000256" key="3">
    <source>
        <dbReference type="ARBA" id="ARBA00022448"/>
    </source>
</evidence>
<dbReference type="InterPro" id="IPR006127">
    <property type="entry name" value="ZnuA-like"/>
</dbReference>
<evidence type="ECO:0000256" key="5">
    <source>
        <dbReference type="ARBA" id="ARBA00022729"/>
    </source>
</evidence>
<dbReference type="GO" id="GO:0007155">
    <property type="term" value="P:cell adhesion"/>
    <property type="evidence" value="ECO:0007669"/>
    <property type="project" value="InterPro"/>
</dbReference>
<sequence length="339" mass="35558">MYPACVCNNVTLVAGATGNRAGGAVRRVARTFRITALAILSLWFGSAGPASAAGQDGPVRAVATFSILGDLVRQVGGSHVTVATLVGPDSDAHGLSPSPADARKLAEADIVFVNGLGLEGWFDRLIRASGTRAPVVVASAGVKPIPAQDEHAHGDGDHGHGDHAVDPHAWQDVANVRIYVANIRDGLAKVDPAHADAYRAAAAAYLAELDALERDVRAAIARIPPERRRIITTHDAFGYFAAAYGLRFIAPQGVSTDSEASPRDVAAIIRQIRKERVPAVFLENISDPRQMQQIARESGARVGGKVYSDALSAPGGPAATYLDLMRSNLKAFDAALMPG</sequence>
<dbReference type="PRINTS" id="PR00690">
    <property type="entry name" value="ADHESNFAMILY"/>
</dbReference>
<dbReference type="PANTHER" id="PTHR42953">
    <property type="entry name" value="HIGH-AFFINITY ZINC UPTAKE SYSTEM PROTEIN ZNUA-RELATED"/>
    <property type="match status" value="1"/>
</dbReference>
<evidence type="ECO:0000256" key="1">
    <source>
        <dbReference type="ARBA" id="ARBA00004196"/>
    </source>
</evidence>
<evidence type="ECO:0000256" key="4">
    <source>
        <dbReference type="ARBA" id="ARBA00022723"/>
    </source>
</evidence>
<dbReference type="EMBL" id="CP001001">
    <property type="protein sequence ID" value="ACB27536.1"/>
    <property type="molecule type" value="Genomic_DNA"/>
</dbReference>
<evidence type="ECO:0000256" key="7">
    <source>
        <dbReference type="SAM" id="Coils"/>
    </source>
</evidence>
<reference evidence="8 9" key="1">
    <citation type="submission" date="2008-03" db="EMBL/GenBank/DDBJ databases">
        <title>Complete sequence of chromosome of Methylobacterium radiotolerans JCM 2831.</title>
        <authorList>
            <consortium name="US DOE Joint Genome Institute"/>
            <person name="Copeland A."/>
            <person name="Lucas S."/>
            <person name="Lapidus A."/>
            <person name="Glavina del Rio T."/>
            <person name="Dalin E."/>
            <person name="Tice H."/>
            <person name="Bruce D."/>
            <person name="Goodwin L."/>
            <person name="Pitluck S."/>
            <person name="Kiss H."/>
            <person name="Brettin T."/>
            <person name="Detter J.C."/>
            <person name="Han C."/>
            <person name="Kuske C.R."/>
            <person name="Schmutz J."/>
            <person name="Larimer F."/>
            <person name="Land M."/>
            <person name="Hauser L."/>
            <person name="Kyrpides N."/>
            <person name="Mikhailova N."/>
            <person name="Marx C.J."/>
            <person name="Richardson P."/>
        </authorList>
    </citation>
    <scope>NUCLEOTIDE SEQUENCE [LARGE SCALE GENOMIC DNA]</scope>
    <source>
        <strain evidence="9">ATCC 27329 / DSM 1819 / JCM 2831 / NBRC 15690 / NCIMB 10815 / 0-1</strain>
    </source>
</reference>
<proteinExistence type="inferred from homology"/>
<dbReference type="PRINTS" id="PR00691">
    <property type="entry name" value="ADHESINB"/>
</dbReference>
<evidence type="ECO:0000256" key="2">
    <source>
        <dbReference type="ARBA" id="ARBA00011028"/>
    </source>
</evidence>
<dbReference type="Proteomes" id="UP000006589">
    <property type="component" value="Chromosome"/>
</dbReference>
<evidence type="ECO:0000313" key="9">
    <source>
        <dbReference type="Proteomes" id="UP000006589"/>
    </source>
</evidence>
<dbReference type="HOGENOM" id="CLU_016838_1_1_5"/>
<name>B1M0L4_METRJ</name>
<dbReference type="eggNOG" id="COG0803">
    <property type="taxonomic scope" value="Bacteria"/>
</dbReference>
<keyword evidence="7" id="KW-0175">Coiled coil</keyword>
<dbReference type="InterPro" id="IPR050492">
    <property type="entry name" value="Bact_metal-bind_prot9"/>
</dbReference>
<dbReference type="InterPro" id="IPR006128">
    <property type="entry name" value="Lipoprotein_PsaA-like"/>
</dbReference>
<keyword evidence="5" id="KW-0732">Signal</keyword>
<dbReference type="GO" id="GO:0030001">
    <property type="term" value="P:metal ion transport"/>
    <property type="evidence" value="ECO:0007669"/>
    <property type="project" value="InterPro"/>
</dbReference>
<dbReference type="STRING" id="426355.Mrad2831_5591"/>
<evidence type="ECO:0000313" key="8">
    <source>
        <dbReference type="EMBL" id="ACB27536.1"/>
    </source>
</evidence>
<dbReference type="PATRIC" id="fig|426355.14.peg.5655"/>
<protein>
    <submittedName>
        <fullName evidence="8">Periplasmic solute binding protein</fullName>
    </submittedName>
</protein>
<dbReference type="GO" id="GO:0030313">
    <property type="term" value="C:cell envelope"/>
    <property type="evidence" value="ECO:0007669"/>
    <property type="project" value="UniProtKB-SubCell"/>
</dbReference>
<evidence type="ECO:0000256" key="6">
    <source>
        <dbReference type="RuleBase" id="RU003512"/>
    </source>
</evidence>
<dbReference type="PANTHER" id="PTHR42953:SF1">
    <property type="entry name" value="METAL-BINDING PROTEIN HI_0362-RELATED"/>
    <property type="match status" value="1"/>
</dbReference>
<accession>B1M0L4</accession>
<dbReference type="InterPro" id="IPR006129">
    <property type="entry name" value="AdhesinB"/>
</dbReference>
<organism evidence="8 9">
    <name type="scientific">Methylobacterium radiotolerans (strain ATCC 27329 / DSM 1819 / JCM 2831 / NBRC 15690 / NCIMB 10815 / 0-1)</name>
    <dbReference type="NCBI Taxonomy" id="426355"/>
    <lineage>
        <taxon>Bacteria</taxon>
        <taxon>Pseudomonadati</taxon>
        <taxon>Pseudomonadota</taxon>
        <taxon>Alphaproteobacteria</taxon>
        <taxon>Hyphomicrobiales</taxon>
        <taxon>Methylobacteriaceae</taxon>
        <taxon>Methylobacterium</taxon>
    </lineage>
</organism>
<dbReference type="Pfam" id="PF01297">
    <property type="entry name" value="ZnuA"/>
    <property type="match status" value="1"/>
</dbReference>